<feature type="domain" description="PI31 proteasome regulator N-terminal" evidence="5">
    <location>
        <begin position="17"/>
        <end position="120"/>
    </location>
</feature>
<evidence type="ECO:0000256" key="3">
    <source>
        <dbReference type="ARBA" id="ARBA00022942"/>
    </source>
</evidence>
<dbReference type="InterPro" id="IPR045128">
    <property type="entry name" value="PI31-like"/>
</dbReference>
<keyword evidence="3" id="KW-0647">Proteasome</keyword>
<evidence type="ECO:0000256" key="1">
    <source>
        <dbReference type="ARBA" id="ARBA00006405"/>
    </source>
</evidence>
<dbReference type="PANTHER" id="PTHR13266:SF1">
    <property type="entry name" value="PROTEASOME INHIBITOR PI31 SUBUNIT"/>
    <property type="match status" value="1"/>
</dbReference>
<dbReference type="Proteomes" id="UP000677054">
    <property type="component" value="Unassembled WGS sequence"/>
</dbReference>
<dbReference type="GO" id="GO:0070628">
    <property type="term" value="F:proteasome binding"/>
    <property type="evidence" value="ECO:0007669"/>
    <property type="project" value="InterPro"/>
</dbReference>
<proteinExistence type="inferred from homology"/>
<name>A0A7R8X6V5_9CRUS</name>
<dbReference type="InterPro" id="IPR021625">
    <property type="entry name" value="PI31_Prot_N"/>
</dbReference>
<accession>A0A7R8X6V5</accession>
<dbReference type="GO" id="GO:0043161">
    <property type="term" value="P:proteasome-mediated ubiquitin-dependent protein catabolic process"/>
    <property type="evidence" value="ECO:0007669"/>
    <property type="project" value="InterPro"/>
</dbReference>
<feature type="region of interest" description="Disordered" evidence="4">
    <location>
        <begin position="261"/>
        <end position="292"/>
    </location>
</feature>
<evidence type="ECO:0000256" key="2">
    <source>
        <dbReference type="ARBA" id="ARBA00015575"/>
    </source>
</evidence>
<reference evidence="6" key="1">
    <citation type="submission" date="2020-11" db="EMBL/GenBank/DDBJ databases">
        <authorList>
            <person name="Tran Van P."/>
        </authorList>
    </citation>
    <scope>NUCLEOTIDE SEQUENCE</scope>
</reference>
<gene>
    <name evidence="6" type="ORF">DSTB1V02_LOCUS4767</name>
</gene>
<dbReference type="PANTHER" id="PTHR13266">
    <property type="entry name" value="PROTEASOME INHIBITOR"/>
    <property type="match status" value="1"/>
</dbReference>
<protein>
    <recommendedName>
        <fullName evidence="2">Proteasome inhibitor PI31 subunit</fullName>
    </recommendedName>
</protein>
<dbReference type="Pfam" id="PF11566">
    <property type="entry name" value="PI31_Prot_N"/>
    <property type="match status" value="1"/>
</dbReference>
<feature type="region of interest" description="Disordered" evidence="4">
    <location>
        <begin position="146"/>
        <end position="200"/>
    </location>
</feature>
<dbReference type="Gene3D" id="3.40.1000.30">
    <property type="match status" value="1"/>
</dbReference>
<sequence length="292" mass="31974">MATPTFGLELLYNNYKQDIRGKIDAAVCFIHWKLISAGFLCIGLGEDVTVPPDSQKSESLPSGWHEGGESFSLRYLLEDDLYLMKIQKVNSTLLVNLLRVKDERVTSSAINLNSDLSEDLSSSQAAFPTASALSDRLQEGLLELMKTKQTRKEARKEKESKEDSKKVSNPDQDDPLRDPLRIDRRPYNPSFFSDPLSHNPMGGGGFLPPVGRGDLDPFDMDPGGMLMIPPRGLRQPGIPGNLPLGAVPPGARFDPFGPVLPPRGQGPRPGGLGIDPDPDHMRPPTGADDMFM</sequence>
<evidence type="ECO:0000259" key="5">
    <source>
        <dbReference type="Pfam" id="PF11566"/>
    </source>
</evidence>
<dbReference type="GO" id="GO:0004866">
    <property type="term" value="F:endopeptidase inhibitor activity"/>
    <property type="evidence" value="ECO:0007669"/>
    <property type="project" value="InterPro"/>
</dbReference>
<evidence type="ECO:0000313" key="7">
    <source>
        <dbReference type="Proteomes" id="UP000677054"/>
    </source>
</evidence>
<evidence type="ECO:0000256" key="4">
    <source>
        <dbReference type="SAM" id="MobiDB-lite"/>
    </source>
</evidence>
<dbReference type="OrthoDB" id="68090at2759"/>
<dbReference type="AlphaFoldDB" id="A0A7R8X6V5"/>
<organism evidence="6">
    <name type="scientific">Darwinula stevensoni</name>
    <dbReference type="NCBI Taxonomy" id="69355"/>
    <lineage>
        <taxon>Eukaryota</taxon>
        <taxon>Metazoa</taxon>
        <taxon>Ecdysozoa</taxon>
        <taxon>Arthropoda</taxon>
        <taxon>Crustacea</taxon>
        <taxon>Oligostraca</taxon>
        <taxon>Ostracoda</taxon>
        <taxon>Podocopa</taxon>
        <taxon>Podocopida</taxon>
        <taxon>Darwinulocopina</taxon>
        <taxon>Darwinuloidea</taxon>
        <taxon>Darwinulidae</taxon>
        <taxon>Darwinula</taxon>
    </lineage>
</organism>
<dbReference type="EMBL" id="LR900249">
    <property type="protein sequence ID" value="CAD7244882.1"/>
    <property type="molecule type" value="Genomic_DNA"/>
</dbReference>
<dbReference type="GO" id="GO:0000502">
    <property type="term" value="C:proteasome complex"/>
    <property type="evidence" value="ECO:0007669"/>
    <property type="project" value="UniProtKB-KW"/>
</dbReference>
<keyword evidence="7" id="KW-1185">Reference proteome</keyword>
<evidence type="ECO:0000313" key="6">
    <source>
        <dbReference type="EMBL" id="CAD7244882.1"/>
    </source>
</evidence>
<comment type="similarity">
    <text evidence="1">Belongs to the proteasome inhibitor PI31 family.</text>
</comment>
<dbReference type="EMBL" id="CAJPEV010000732">
    <property type="protein sequence ID" value="CAG0888018.1"/>
    <property type="molecule type" value="Genomic_DNA"/>
</dbReference>
<feature type="compositionally biased region" description="Basic and acidic residues" evidence="4">
    <location>
        <begin position="150"/>
        <end position="186"/>
    </location>
</feature>